<dbReference type="Proteomes" id="UP000026961">
    <property type="component" value="Chromosome 1"/>
</dbReference>
<reference evidence="2" key="2">
    <citation type="submission" date="2015-04" db="UniProtKB">
        <authorList>
            <consortium name="EnsemblPlants"/>
        </authorList>
    </citation>
    <scope>IDENTIFICATION</scope>
</reference>
<evidence type="ECO:0000313" key="2">
    <source>
        <dbReference type="EnsemblPlants" id="OGLUM01G44070.1"/>
    </source>
</evidence>
<dbReference type="AlphaFoldDB" id="A0A0D9YIE4"/>
<dbReference type="Gramene" id="OGLUM01G44070.1">
    <property type="protein sequence ID" value="OGLUM01G44070.1"/>
    <property type="gene ID" value="OGLUM01G44070"/>
</dbReference>
<feature type="compositionally biased region" description="Basic and acidic residues" evidence="1">
    <location>
        <begin position="339"/>
        <end position="355"/>
    </location>
</feature>
<reference evidence="2" key="3">
    <citation type="submission" date="2018-05" db="EMBL/GenBank/DDBJ databases">
        <title>OgluRS3 (Oryza glumaepatula Reference Sequence Version 3).</title>
        <authorList>
            <person name="Zhang J."/>
            <person name="Kudrna D."/>
            <person name="Lee S."/>
            <person name="Talag J."/>
            <person name="Welchert J."/>
            <person name="Wing R.A."/>
        </authorList>
    </citation>
    <scope>NUCLEOTIDE SEQUENCE [LARGE SCALE GENOMIC DNA]</scope>
</reference>
<evidence type="ECO:0000313" key="3">
    <source>
        <dbReference type="Proteomes" id="UP000026961"/>
    </source>
</evidence>
<organism evidence="2">
    <name type="scientific">Oryza glumipatula</name>
    <dbReference type="NCBI Taxonomy" id="40148"/>
    <lineage>
        <taxon>Eukaryota</taxon>
        <taxon>Viridiplantae</taxon>
        <taxon>Streptophyta</taxon>
        <taxon>Embryophyta</taxon>
        <taxon>Tracheophyta</taxon>
        <taxon>Spermatophyta</taxon>
        <taxon>Magnoliopsida</taxon>
        <taxon>Liliopsida</taxon>
        <taxon>Poales</taxon>
        <taxon>Poaceae</taxon>
        <taxon>BOP clade</taxon>
        <taxon>Oryzoideae</taxon>
        <taxon>Oryzeae</taxon>
        <taxon>Oryzinae</taxon>
        <taxon>Oryza</taxon>
    </lineage>
</organism>
<feature type="region of interest" description="Disordered" evidence="1">
    <location>
        <begin position="17"/>
        <end position="42"/>
    </location>
</feature>
<accession>A0A0D9YIE4</accession>
<dbReference type="EnsemblPlants" id="OGLUM01G44070.1">
    <property type="protein sequence ID" value="OGLUM01G44070.1"/>
    <property type="gene ID" value="OGLUM01G44070"/>
</dbReference>
<keyword evidence="3" id="KW-1185">Reference proteome</keyword>
<name>A0A0D9YIE4_9ORYZ</name>
<protein>
    <submittedName>
        <fullName evidence="2">Uncharacterized protein</fullName>
    </submittedName>
</protein>
<sequence>MARIIRRHGGGRILRRSREEKRRLSEGGGGASQQPQGPAEDDYCPVIGSKINMDGISDQEVANAYSFVFSFDEALRSIKLEEGRLLIHIADLYEMKRSLDDKITSLKAAVKSSPSADIFRRIKSTRTKNNETQEEIYSDKSLLAKTRLKLVKLEARHRASTLIVSQDESPRSWRISIDEVAVVADSDGDADVNAEQLLHLLEHVGAIGENTPTGCGGTKYEPLIGSDPKAIIRRYRQLLGMVPHHDREVEGSELKHADDAPPLNTDGDHWHYRRRSREDEAAPFPPSSIRGSPIRRNISIQIPSPGTRDEFGTHGGRRQLRPCQKYKSGRIASRRRRGAEREQLPLENTSKDTHKLAAPAAAPDGTRPPTDMTQNSKSSAVSFVTKPLAAASARGSGTTPAMT</sequence>
<evidence type="ECO:0000256" key="1">
    <source>
        <dbReference type="SAM" id="MobiDB-lite"/>
    </source>
</evidence>
<proteinExistence type="predicted"/>
<feature type="compositionally biased region" description="Polar residues" evidence="1">
    <location>
        <begin position="371"/>
        <end position="382"/>
    </location>
</feature>
<feature type="region of interest" description="Disordered" evidence="1">
    <location>
        <begin position="249"/>
        <end position="403"/>
    </location>
</feature>
<dbReference type="HOGENOM" id="CLU_795399_0_0_1"/>
<feature type="compositionally biased region" description="Basic and acidic residues" evidence="1">
    <location>
        <begin position="249"/>
        <end position="259"/>
    </location>
</feature>
<reference evidence="2" key="1">
    <citation type="submission" date="2013-08" db="EMBL/GenBank/DDBJ databases">
        <title>Oryza genome evolution.</title>
        <authorList>
            <person name="Wing R.A."/>
            <person name="Panaud O."/>
            <person name="Oliveira A.C."/>
        </authorList>
    </citation>
    <scope>NUCLEOTIDE SEQUENCE</scope>
</reference>
<dbReference type="eggNOG" id="ENOG502R7Q6">
    <property type="taxonomic scope" value="Eukaryota"/>
</dbReference>
<feature type="compositionally biased region" description="Basic and acidic residues" evidence="1">
    <location>
        <begin position="266"/>
        <end position="280"/>
    </location>
</feature>